<feature type="compositionally biased region" description="Polar residues" evidence="2">
    <location>
        <begin position="354"/>
        <end position="374"/>
    </location>
</feature>
<protein>
    <recommendedName>
        <fullName evidence="5">Inhibitor of growth protein N-terminal histone-binding domain-containing protein</fullName>
    </recommendedName>
</protein>
<dbReference type="EMBL" id="JAVFKD010000004">
    <property type="protein sequence ID" value="KAK5995327.1"/>
    <property type="molecule type" value="Genomic_DNA"/>
</dbReference>
<feature type="compositionally biased region" description="Polar residues" evidence="2">
    <location>
        <begin position="29"/>
        <end position="38"/>
    </location>
</feature>
<feature type="compositionally biased region" description="Low complexity" evidence="2">
    <location>
        <begin position="260"/>
        <end position="270"/>
    </location>
</feature>
<reference evidence="3 4" key="1">
    <citation type="submission" date="2024-01" db="EMBL/GenBank/DDBJ databases">
        <title>Complete genome of Cladobotryum mycophilum ATHUM6906.</title>
        <authorList>
            <person name="Christinaki A.C."/>
            <person name="Myridakis A.I."/>
            <person name="Kouvelis V.N."/>
        </authorList>
    </citation>
    <scope>NUCLEOTIDE SEQUENCE [LARGE SCALE GENOMIC DNA]</scope>
    <source>
        <strain evidence="3 4">ATHUM6906</strain>
    </source>
</reference>
<feature type="region of interest" description="Disordered" evidence="2">
    <location>
        <begin position="352"/>
        <end position="405"/>
    </location>
</feature>
<accession>A0ABR0STS6</accession>
<keyword evidence="4" id="KW-1185">Reference proteome</keyword>
<evidence type="ECO:0000313" key="3">
    <source>
        <dbReference type="EMBL" id="KAK5995327.1"/>
    </source>
</evidence>
<feature type="compositionally biased region" description="Basic and acidic residues" evidence="2">
    <location>
        <begin position="447"/>
        <end position="463"/>
    </location>
</feature>
<evidence type="ECO:0008006" key="5">
    <source>
        <dbReference type="Google" id="ProtNLM"/>
    </source>
</evidence>
<proteinExistence type="predicted"/>
<feature type="compositionally biased region" description="Basic residues" evidence="2">
    <location>
        <begin position="309"/>
        <end position="318"/>
    </location>
</feature>
<gene>
    <name evidence="3" type="ORF">PT974_03731</name>
</gene>
<name>A0ABR0STS6_9HYPO</name>
<feature type="region of interest" description="Disordered" evidence="2">
    <location>
        <begin position="417"/>
        <end position="582"/>
    </location>
</feature>
<feature type="compositionally biased region" description="Low complexity" evidence="2">
    <location>
        <begin position="77"/>
        <end position="86"/>
    </location>
</feature>
<feature type="compositionally biased region" description="Acidic residues" evidence="2">
    <location>
        <begin position="422"/>
        <end position="446"/>
    </location>
</feature>
<feature type="compositionally biased region" description="Low complexity" evidence="2">
    <location>
        <begin position="533"/>
        <end position="573"/>
    </location>
</feature>
<sequence>METTCTTPLGPESPTLALLSQSSSSSSSHCTDGTSTFSPCPLSPTPPESSSGPAPRETNPRAPNELPPGPSSPSCNTGTSATTTITDIVAHHDNNNNDDDDDDADGNDDEPATPHSLDGVPLGLARAVVNMQEYYTSELGQLATRLEAMTAQLSQTQEDNRELRRRLDVHLVVLQGAAEFMQRVKEGKYGDLVPDEVPDQVPEADPGAELVLARVFGGKCAGGEAEDGPLQRPVPVKEKREQQQRVGRAHSRTHHRKQEPPVTTVTPQPTRLENDLALPPTPLFDSDPIRSTGLRAPKRSKRTGPSSFARRRIKRRSTTRSSQSLHNRDNVMGDDAPLSVFDQAAGPEKRLSLQLGQTPPKSASPWWISTTPADNTEKKKKKNSYGTRGRSGGMSNQEYQPRITRRSRGWTAVNVQPVRILEEEDEEEEGEVEEEEVEKEDEEEDVIFDKDAGSDYQPDHDIPSADEEDNTFSHPLSPCIDSPLRHPQSLPPLPPLSSLPSLSSSHSSLSSLSLSPTRPTAQHQHQHNHNRPRYSTPRRTTTPRYASGPSPAPSASTAWAAPSSPSGTSTSTAQTETRPSKP</sequence>
<evidence type="ECO:0000256" key="1">
    <source>
        <dbReference type="SAM" id="Coils"/>
    </source>
</evidence>
<keyword evidence="1" id="KW-0175">Coiled coil</keyword>
<comment type="caution">
    <text evidence="3">The sequence shown here is derived from an EMBL/GenBank/DDBJ whole genome shotgun (WGS) entry which is preliminary data.</text>
</comment>
<dbReference type="Proteomes" id="UP001338125">
    <property type="component" value="Unassembled WGS sequence"/>
</dbReference>
<evidence type="ECO:0000313" key="4">
    <source>
        <dbReference type="Proteomes" id="UP001338125"/>
    </source>
</evidence>
<feature type="coiled-coil region" evidence="1">
    <location>
        <begin position="139"/>
        <end position="166"/>
    </location>
</feature>
<feature type="compositionally biased region" description="Low complexity" evidence="2">
    <location>
        <begin position="498"/>
        <end position="523"/>
    </location>
</feature>
<feature type="compositionally biased region" description="Basic residues" evidence="2">
    <location>
        <begin position="247"/>
        <end position="257"/>
    </location>
</feature>
<evidence type="ECO:0000256" key="2">
    <source>
        <dbReference type="SAM" id="MobiDB-lite"/>
    </source>
</evidence>
<feature type="compositionally biased region" description="Acidic residues" evidence="2">
    <location>
        <begin position="96"/>
        <end position="111"/>
    </location>
</feature>
<feature type="region of interest" description="Disordered" evidence="2">
    <location>
        <begin position="223"/>
        <end position="339"/>
    </location>
</feature>
<feature type="region of interest" description="Disordered" evidence="2">
    <location>
        <begin position="1"/>
        <end position="119"/>
    </location>
</feature>
<organism evidence="3 4">
    <name type="scientific">Cladobotryum mycophilum</name>
    <dbReference type="NCBI Taxonomy" id="491253"/>
    <lineage>
        <taxon>Eukaryota</taxon>
        <taxon>Fungi</taxon>
        <taxon>Dikarya</taxon>
        <taxon>Ascomycota</taxon>
        <taxon>Pezizomycotina</taxon>
        <taxon>Sordariomycetes</taxon>
        <taxon>Hypocreomycetidae</taxon>
        <taxon>Hypocreales</taxon>
        <taxon>Hypocreaceae</taxon>
        <taxon>Cladobotryum</taxon>
    </lineage>
</organism>